<dbReference type="GO" id="GO:0005509">
    <property type="term" value="F:calcium ion binding"/>
    <property type="evidence" value="ECO:0007669"/>
    <property type="project" value="InterPro"/>
</dbReference>
<evidence type="ECO:0000313" key="3">
    <source>
        <dbReference type="EMBL" id="KAK4254168.1"/>
    </source>
</evidence>
<dbReference type="InterPro" id="IPR011992">
    <property type="entry name" value="EF-hand-dom_pair"/>
</dbReference>
<sequence length="94" mass="10780">MTVFQPKAISTKGYTVYTKDQVINMLKGADVNDDGSLTKEELEKVLKKMGSNWAGYRAWRCMTNADKDRNGKIDLSTEMNSLIPYVMNWYEGKF</sequence>
<protein>
    <recommendedName>
        <fullName evidence="2">EF-hand domain-containing protein</fullName>
    </recommendedName>
</protein>
<evidence type="ECO:0000313" key="4">
    <source>
        <dbReference type="Proteomes" id="UP001293593"/>
    </source>
</evidence>
<dbReference type="Gene3D" id="1.10.238.10">
    <property type="entry name" value="EF-hand"/>
    <property type="match status" value="1"/>
</dbReference>
<comment type="caution">
    <text evidence="3">The sequence shown here is derived from an EMBL/GenBank/DDBJ whole genome shotgun (WGS) entry which is preliminary data.</text>
</comment>
<dbReference type="InterPro" id="IPR002048">
    <property type="entry name" value="EF_hand_dom"/>
</dbReference>
<reference evidence="3" key="1">
    <citation type="submission" date="2023-10" db="EMBL/GenBank/DDBJ databases">
        <title>Chromosome-level genome of the transformable northern wattle, Acacia crassicarpa.</title>
        <authorList>
            <person name="Massaro I."/>
            <person name="Sinha N.R."/>
            <person name="Poethig S."/>
            <person name="Leichty A.R."/>
        </authorList>
    </citation>
    <scope>NUCLEOTIDE SEQUENCE</scope>
    <source>
        <strain evidence="3">Acra3RX</strain>
        <tissue evidence="3">Leaf</tissue>
    </source>
</reference>
<accession>A0AAE1M993</accession>
<proteinExistence type="predicted"/>
<gene>
    <name evidence="3" type="ORF">QN277_009583</name>
</gene>
<dbReference type="Pfam" id="PF13202">
    <property type="entry name" value="EF-hand_5"/>
    <property type="match status" value="1"/>
</dbReference>
<keyword evidence="1" id="KW-0106">Calcium</keyword>
<organism evidence="3 4">
    <name type="scientific">Acacia crassicarpa</name>
    <name type="common">northern wattle</name>
    <dbReference type="NCBI Taxonomy" id="499986"/>
    <lineage>
        <taxon>Eukaryota</taxon>
        <taxon>Viridiplantae</taxon>
        <taxon>Streptophyta</taxon>
        <taxon>Embryophyta</taxon>
        <taxon>Tracheophyta</taxon>
        <taxon>Spermatophyta</taxon>
        <taxon>Magnoliopsida</taxon>
        <taxon>eudicotyledons</taxon>
        <taxon>Gunneridae</taxon>
        <taxon>Pentapetalae</taxon>
        <taxon>rosids</taxon>
        <taxon>fabids</taxon>
        <taxon>Fabales</taxon>
        <taxon>Fabaceae</taxon>
        <taxon>Caesalpinioideae</taxon>
        <taxon>mimosoid clade</taxon>
        <taxon>Acacieae</taxon>
        <taxon>Acacia</taxon>
    </lineage>
</organism>
<evidence type="ECO:0000259" key="2">
    <source>
        <dbReference type="PROSITE" id="PS50222"/>
    </source>
</evidence>
<dbReference type="InterPro" id="IPR018247">
    <property type="entry name" value="EF_Hand_1_Ca_BS"/>
</dbReference>
<dbReference type="EMBL" id="JAWXYG010000014">
    <property type="protein sequence ID" value="KAK4254168.1"/>
    <property type="molecule type" value="Genomic_DNA"/>
</dbReference>
<dbReference type="PROSITE" id="PS00018">
    <property type="entry name" value="EF_HAND_1"/>
    <property type="match status" value="1"/>
</dbReference>
<feature type="domain" description="EF-hand" evidence="2">
    <location>
        <begin position="17"/>
        <end position="52"/>
    </location>
</feature>
<name>A0AAE1M993_9FABA</name>
<keyword evidence="4" id="KW-1185">Reference proteome</keyword>
<dbReference type="PROSITE" id="PS50222">
    <property type="entry name" value="EF_HAND_2"/>
    <property type="match status" value="1"/>
</dbReference>
<evidence type="ECO:0000256" key="1">
    <source>
        <dbReference type="ARBA" id="ARBA00022837"/>
    </source>
</evidence>
<dbReference type="Proteomes" id="UP001293593">
    <property type="component" value="Unassembled WGS sequence"/>
</dbReference>
<dbReference type="SUPFAM" id="SSF47473">
    <property type="entry name" value="EF-hand"/>
    <property type="match status" value="1"/>
</dbReference>
<dbReference type="AlphaFoldDB" id="A0AAE1M993"/>